<dbReference type="AlphaFoldDB" id="A0A662YPV5"/>
<keyword evidence="2" id="KW-0472">Membrane</keyword>
<accession>A0A662YPV5</accession>
<name>A0A662YPV5_ACIRT</name>
<feature type="transmembrane region" description="Helical" evidence="2">
    <location>
        <begin position="27"/>
        <end position="47"/>
    </location>
</feature>
<keyword evidence="2" id="KW-0812">Transmembrane</keyword>
<evidence type="ECO:0000313" key="3">
    <source>
        <dbReference type="EMBL" id="RXM98126.1"/>
    </source>
</evidence>
<proteinExistence type="predicted"/>
<evidence type="ECO:0000256" key="2">
    <source>
        <dbReference type="SAM" id="Phobius"/>
    </source>
</evidence>
<evidence type="ECO:0000313" key="4">
    <source>
        <dbReference type="Proteomes" id="UP000289886"/>
    </source>
</evidence>
<gene>
    <name evidence="3" type="ORF">EOD39_13551</name>
</gene>
<keyword evidence="2" id="KW-1133">Transmembrane helix</keyword>
<feature type="region of interest" description="Disordered" evidence="1">
    <location>
        <begin position="50"/>
        <end position="71"/>
    </location>
</feature>
<sequence length="71" mass="8000">MTCTEPPQLNGYRLDDVDNRLCIGETVVVLIITFTVIVTVVAAIVMAERNRKKSTGKHWSEENDMPYSSQD</sequence>
<protein>
    <submittedName>
        <fullName evidence="3">Uncharacterized protein</fullName>
    </submittedName>
</protein>
<comment type="caution">
    <text evidence="3">The sequence shown here is derived from an EMBL/GenBank/DDBJ whole genome shotgun (WGS) entry which is preliminary data.</text>
</comment>
<dbReference type="Proteomes" id="UP000289886">
    <property type="component" value="Unassembled WGS sequence"/>
</dbReference>
<reference evidence="3 4" key="1">
    <citation type="submission" date="2019-01" db="EMBL/GenBank/DDBJ databases">
        <title>Draft Genome and Complete Hox-Cluster Characterization of the Sterlet Sturgeon (Acipenser ruthenus).</title>
        <authorList>
            <person name="Wei Q."/>
        </authorList>
    </citation>
    <scope>NUCLEOTIDE SEQUENCE [LARGE SCALE GENOMIC DNA]</scope>
    <source>
        <strain evidence="3">WHYD16114868_AA</strain>
        <tissue evidence="3">Blood</tissue>
    </source>
</reference>
<organism evidence="3 4">
    <name type="scientific">Acipenser ruthenus</name>
    <name type="common">Sterlet sturgeon</name>
    <dbReference type="NCBI Taxonomy" id="7906"/>
    <lineage>
        <taxon>Eukaryota</taxon>
        <taxon>Metazoa</taxon>
        <taxon>Chordata</taxon>
        <taxon>Craniata</taxon>
        <taxon>Vertebrata</taxon>
        <taxon>Euteleostomi</taxon>
        <taxon>Actinopterygii</taxon>
        <taxon>Chondrostei</taxon>
        <taxon>Acipenseriformes</taxon>
        <taxon>Acipenseridae</taxon>
        <taxon>Acipenser</taxon>
    </lineage>
</organism>
<keyword evidence="4" id="KW-1185">Reference proteome</keyword>
<dbReference type="EMBL" id="SCEB01000807">
    <property type="protein sequence ID" value="RXM98126.1"/>
    <property type="molecule type" value="Genomic_DNA"/>
</dbReference>
<evidence type="ECO:0000256" key="1">
    <source>
        <dbReference type="SAM" id="MobiDB-lite"/>
    </source>
</evidence>